<comment type="caution">
    <text evidence="1">The sequence shown here is derived from an EMBL/GenBank/DDBJ whole genome shotgun (WGS) entry which is preliminary data.</text>
</comment>
<organism evidence="1 2">
    <name type="scientific">Brassica cretica</name>
    <name type="common">Mustard</name>
    <dbReference type="NCBI Taxonomy" id="69181"/>
    <lineage>
        <taxon>Eukaryota</taxon>
        <taxon>Viridiplantae</taxon>
        <taxon>Streptophyta</taxon>
        <taxon>Embryophyta</taxon>
        <taxon>Tracheophyta</taxon>
        <taxon>Spermatophyta</taxon>
        <taxon>Magnoliopsida</taxon>
        <taxon>eudicotyledons</taxon>
        <taxon>Gunneridae</taxon>
        <taxon>Pentapetalae</taxon>
        <taxon>rosids</taxon>
        <taxon>malvids</taxon>
        <taxon>Brassicales</taxon>
        <taxon>Brassicaceae</taxon>
        <taxon>Brassiceae</taxon>
        <taxon>Brassica</taxon>
    </lineage>
</organism>
<dbReference type="EMBL" id="QGKX02001347">
    <property type="protein sequence ID" value="KAF3524417.1"/>
    <property type="molecule type" value="Genomic_DNA"/>
</dbReference>
<sequence length="66" mass="7670">MIIWLLGKKRDKKVKWTWLVVLFSEGSESSIQSDQSHSDREIIFELVNSMEQSGTKCAAPYVYDPY</sequence>
<accession>A0A8S9PNR8</accession>
<protein>
    <submittedName>
        <fullName evidence="1">Uncharacterized protein</fullName>
    </submittedName>
</protein>
<proteinExistence type="predicted"/>
<evidence type="ECO:0000313" key="1">
    <source>
        <dbReference type="EMBL" id="KAF3524417.1"/>
    </source>
</evidence>
<reference evidence="1" key="1">
    <citation type="submission" date="2019-12" db="EMBL/GenBank/DDBJ databases">
        <title>Genome sequencing and annotation of Brassica cretica.</title>
        <authorList>
            <person name="Studholme D.J."/>
            <person name="Sarris P."/>
        </authorList>
    </citation>
    <scope>NUCLEOTIDE SEQUENCE</scope>
    <source>
        <strain evidence="1">PFS-109/04</strain>
        <tissue evidence="1">Leaf</tissue>
    </source>
</reference>
<dbReference type="AlphaFoldDB" id="A0A8S9PNR8"/>
<dbReference type="Proteomes" id="UP000712600">
    <property type="component" value="Unassembled WGS sequence"/>
</dbReference>
<gene>
    <name evidence="1" type="ORF">F2Q69_00047141</name>
</gene>
<name>A0A8S9PNR8_BRACR</name>
<evidence type="ECO:0000313" key="2">
    <source>
        <dbReference type="Proteomes" id="UP000712600"/>
    </source>
</evidence>